<dbReference type="InterPro" id="IPR001412">
    <property type="entry name" value="aa-tRNA-synth_I_CS"/>
</dbReference>
<keyword evidence="6 10" id="KW-0648">Protein biosynthesis</keyword>
<dbReference type="EMBL" id="FNCY01000002">
    <property type="protein sequence ID" value="SDG90918.1"/>
    <property type="molecule type" value="Genomic_DNA"/>
</dbReference>
<dbReference type="Pfam" id="PF00579">
    <property type="entry name" value="tRNA-synt_1b"/>
    <property type="match status" value="2"/>
</dbReference>
<dbReference type="EC" id="6.1.1.2" evidence="2 9"/>
<proteinExistence type="inferred from homology"/>
<evidence type="ECO:0000256" key="6">
    <source>
        <dbReference type="ARBA" id="ARBA00022917"/>
    </source>
</evidence>
<evidence type="ECO:0000256" key="2">
    <source>
        <dbReference type="ARBA" id="ARBA00013161"/>
    </source>
</evidence>
<evidence type="ECO:0000256" key="7">
    <source>
        <dbReference type="ARBA" id="ARBA00023146"/>
    </source>
</evidence>
<dbReference type="FunFam" id="1.10.240.10:FF:000005">
    <property type="entry name" value="Tryptophan--tRNA ligase"/>
    <property type="match status" value="1"/>
</dbReference>
<dbReference type="PROSITE" id="PS00178">
    <property type="entry name" value="AA_TRNA_LIGASE_I"/>
    <property type="match status" value="1"/>
</dbReference>
<evidence type="ECO:0000256" key="3">
    <source>
        <dbReference type="ARBA" id="ARBA00022598"/>
    </source>
</evidence>
<dbReference type="OrthoDB" id="9801042at2"/>
<dbReference type="GO" id="GO:0004830">
    <property type="term" value="F:tryptophan-tRNA ligase activity"/>
    <property type="evidence" value="ECO:0007669"/>
    <property type="project" value="UniProtKB-UniRule"/>
</dbReference>
<evidence type="ECO:0000256" key="8">
    <source>
        <dbReference type="ARBA" id="ARBA00049929"/>
    </source>
</evidence>
<dbReference type="SUPFAM" id="SSF52374">
    <property type="entry name" value="Nucleotidylyl transferase"/>
    <property type="match status" value="1"/>
</dbReference>
<organism evidence="11 12">
    <name type="scientific">Propionivibrio dicarboxylicus</name>
    <dbReference type="NCBI Taxonomy" id="83767"/>
    <lineage>
        <taxon>Bacteria</taxon>
        <taxon>Pseudomonadati</taxon>
        <taxon>Pseudomonadota</taxon>
        <taxon>Betaproteobacteria</taxon>
        <taxon>Rhodocyclales</taxon>
        <taxon>Rhodocyclaceae</taxon>
        <taxon>Propionivibrio</taxon>
    </lineage>
</organism>
<evidence type="ECO:0000256" key="1">
    <source>
        <dbReference type="ARBA" id="ARBA00005594"/>
    </source>
</evidence>
<dbReference type="AlphaFoldDB" id="A0A1G7Y384"/>
<dbReference type="CDD" id="cd00806">
    <property type="entry name" value="TrpRS_core"/>
    <property type="match status" value="1"/>
</dbReference>
<dbReference type="Gene3D" id="1.10.240.10">
    <property type="entry name" value="Tyrosyl-Transfer RNA Synthetase"/>
    <property type="match status" value="1"/>
</dbReference>
<dbReference type="NCBIfam" id="TIGR00233">
    <property type="entry name" value="trpS"/>
    <property type="match status" value="1"/>
</dbReference>
<dbReference type="InterPro" id="IPR002306">
    <property type="entry name" value="Trp-tRNA-ligase"/>
</dbReference>
<comment type="similarity">
    <text evidence="1 10">Belongs to the class-I aminoacyl-tRNA synthetase family.</text>
</comment>
<protein>
    <recommendedName>
        <fullName evidence="2 9">Tryptophan--tRNA ligase</fullName>
        <ecNumber evidence="2 9">6.1.1.2</ecNumber>
    </recommendedName>
</protein>
<evidence type="ECO:0000313" key="11">
    <source>
        <dbReference type="EMBL" id="SDG90918.1"/>
    </source>
</evidence>
<name>A0A1G7Y384_9RHOO</name>
<keyword evidence="3 10" id="KW-0436">Ligase</keyword>
<comment type="catalytic activity">
    <reaction evidence="8">
        <text>tRNA(Trp) + L-tryptophan + ATP = L-tryptophyl-tRNA(Trp) + AMP + diphosphate + H(+)</text>
        <dbReference type="Rhea" id="RHEA:24080"/>
        <dbReference type="Rhea" id="RHEA-COMP:9671"/>
        <dbReference type="Rhea" id="RHEA-COMP:9705"/>
        <dbReference type="ChEBI" id="CHEBI:15378"/>
        <dbReference type="ChEBI" id="CHEBI:30616"/>
        <dbReference type="ChEBI" id="CHEBI:33019"/>
        <dbReference type="ChEBI" id="CHEBI:57912"/>
        <dbReference type="ChEBI" id="CHEBI:78442"/>
        <dbReference type="ChEBI" id="CHEBI:78535"/>
        <dbReference type="ChEBI" id="CHEBI:456215"/>
        <dbReference type="EC" id="6.1.1.2"/>
    </reaction>
</comment>
<keyword evidence="5 10" id="KW-0067">ATP-binding</keyword>
<gene>
    <name evidence="11" type="ORF">SAMN05660652_00879</name>
</gene>
<dbReference type="RefSeq" id="WP_091934208.1">
    <property type="nucleotide sequence ID" value="NZ_FNCY01000002.1"/>
</dbReference>
<dbReference type="InterPro" id="IPR014729">
    <property type="entry name" value="Rossmann-like_a/b/a_fold"/>
</dbReference>
<dbReference type="PRINTS" id="PR01039">
    <property type="entry name" value="TRNASYNTHTRP"/>
</dbReference>
<dbReference type="PANTHER" id="PTHR43766:SF1">
    <property type="entry name" value="TRYPTOPHAN--TRNA LIGASE, MITOCHONDRIAL"/>
    <property type="match status" value="1"/>
</dbReference>
<sequence>MFAERVLSGMRPTGSLHLGHYHGVLKNWIKLQHEYPCLFFVADWHALTTQYDDPQGIEKATWDMIIDWLAAGVDPEKATLFIQSQVPEHAELHLLCSMMTPLGWLERVPTYKDQQEKMSGKDLTTYGFLGYPLLMSADILIYRADKVPVGEDQIPHVEFTRELARRFNHMYGREPGFEEKAKEAVARLGSKNKRSFEHLRTRFQQDGDKEAVAKGRALLAELPQLSADDRERLLGYLEGTGKTILVEPGYLLTEASKMPGLDGQKMSKSYNNTITLREDAASVTQKIKRMPTDTQRVRRTDPGEPDRCPVWQLHQVYSDAECKGWVQKGCRSAGIGCIECKQPVIDGILREQAPMQERAQKYLDQPALVRDIIAEGNRKAGVLARETMRDVRAAMGLNYA</sequence>
<evidence type="ECO:0000256" key="5">
    <source>
        <dbReference type="ARBA" id="ARBA00022840"/>
    </source>
</evidence>
<keyword evidence="4 10" id="KW-0547">Nucleotide-binding</keyword>
<dbReference type="InterPro" id="IPR002305">
    <property type="entry name" value="aa-tRNA-synth_Ic"/>
</dbReference>
<dbReference type="STRING" id="83767.SAMN05660652_00879"/>
<keyword evidence="12" id="KW-1185">Reference proteome</keyword>
<evidence type="ECO:0000256" key="10">
    <source>
        <dbReference type="RuleBase" id="RU363036"/>
    </source>
</evidence>
<dbReference type="GO" id="GO:0006436">
    <property type="term" value="P:tryptophanyl-tRNA aminoacylation"/>
    <property type="evidence" value="ECO:0007669"/>
    <property type="project" value="UniProtKB-UniRule"/>
</dbReference>
<dbReference type="Gene3D" id="3.40.50.620">
    <property type="entry name" value="HUPs"/>
    <property type="match status" value="1"/>
</dbReference>
<dbReference type="InterPro" id="IPR050203">
    <property type="entry name" value="Trp-tRNA_synthetase"/>
</dbReference>
<dbReference type="NCBIfam" id="NF008922">
    <property type="entry name" value="PRK12283.1"/>
    <property type="match status" value="1"/>
</dbReference>
<accession>A0A1G7Y384</accession>
<keyword evidence="7 10" id="KW-0030">Aminoacyl-tRNA synthetase</keyword>
<evidence type="ECO:0000256" key="4">
    <source>
        <dbReference type="ARBA" id="ARBA00022741"/>
    </source>
</evidence>
<dbReference type="Proteomes" id="UP000198607">
    <property type="component" value="Unassembled WGS sequence"/>
</dbReference>
<dbReference type="GO" id="GO:0005524">
    <property type="term" value="F:ATP binding"/>
    <property type="evidence" value="ECO:0007669"/>
    <property type="project" value="UniProtKB-KW"/>
</dbReference>
<reference evidence="11 12" key="1">
    <citation type="submission" date="2016-10" db="EMBL/GenBank/DDBJ databases">
        <authorList>
            <person name="de Groot N.N."/>
        </authorList>
    </citation>
    <scope>NUCLEOTIDE SEQUENCE [LARGE SCALE GENOMIC DNA]</scope>
    <source>
        <strain evidence="11 12">DSM 5885</strain>
    </source>
</reference>
<dbReference type="GO" id="GO:0005829">
    <property type="term" value="C:cytosol"/>
    <property type="evidence" value="ECO:0007669"/>
    <property type="project" value="TreeGrafter"/>
</dbReference>
<dbReference type="PANTHER" id="PTHR43766">
    <property type="entry name" value="TRYPTOPHAN--TRNA LIGASE, MITOCHONDRIAL"/>
    <property type="match status" value="1"/>
</dbReference>
<evidence type="ECO:0000256" key="9">
    <source>
        <dbReference type="NCBIfam" id="TIGR00233"/>
    </source>
</evidence>
<evidence type="ECO:0000313" key="12">
    <source>
        <dbReference type="Proteomes" id="UP000198607"/>
    </source>
</evidence>